<reference evidence="4 5" key="1">
    <citation type="journal article" date="2010" name="Stand. Genomic Sci.">
        <title>Complete genome sequence of Haliangium ochraceum type strain (SMP-2).</title>
        <authorList>
            <consortium name="US DOE Joint Genome Institute (JGI-PGF)"/>
            <person name="Ivanova N."/>
            <person name="Daum C."/>
            <person name="Lang E."/>
            <person name="Abt B."/>
            <person name="Kopitz M."/>
            <person name="Saunders E."/>
            <person name="Lapidus A."/>
            <person name="Lucas S."/>
            <person name="Glavina Del Rio T."/>
            <person name="Nolan M."/>
            <person name="Tice H."/>
            <person name="Copeland A."/>
            <person name="Cheng J.F."/>
            <person name="Chen F."/>
            <person name="Bruce D."/>
            <person name="Goodwin L."/>
            <person name="Pitluck S."/>
            <person name="Mavromatis K."/>
            <person name="Pati A."/>
            <person name="Mikhailova N."/>
            <person name="Chen A."/>
            <person name="Palaniappan K."/>
            <person name="Land M."/>
            <person name="Hauser L."/>
            <person name="Chang Y.J."/>
            <person name="Jeffries C.D."/>
            <person name="Detter J.C."/>
            <person name="Brettin T."/>
            <person name="Rohde M."/>
            <person name="Goker M."/>
            <person name="Bristow J."/>
            <person name="Markowitz V."/>
            <person name="Eisen J.A."/>
            <person name="Hugenholtz P."/>
            <person name="Kyrpides N.C."/>
            <person name="Klenk H.P."/>
        </authorList>
    </citation>
    <scope>NUCLEOTIDE SEQUENCE [LARGE SCALE GENOMIC DNA]</scope>
    <source>
        <strain evidence="5">DSM 14365 / CIP 107738 / JCM 11303 / AJ 13395 / SMP-2</strain>
    </source>
</reference>
<accession>D0LMR4</accession>
<dbReference type="PROSITE" id="PS51257">
    <property type="entry name" value="PROKAR_LIPOPROTEIN"/>
    <property type="match status" value="1"/>
</dbReference>
<dbReference type="SUPFAM" id="SSF48695">
    <property type="entry name" value="Multiheme cytochromes"/>
    <property type="match status" value="2"/>
</dbReference>
<dbReference type="HOGENOM" id="CLU_798417_0_0_7"/>
<dbReference type="Pfam" id="PF14522">
    <property type="entry name" value="Cytochrome_C7"/>
    <property type="match status" value="1"/>
</dbReference>
<dbReference type="RefSeq" id="WP_012831343.1">
    <property type="nucleotide sequence ID" value="NC_013440.1"/>
</dbReference>
<protein>
    <recommendedName>
        <fullName evidence="3">Cytochrome c7-like domain-containing protein</fullName>
    </recommendedName>
</protein>
<feature type="chain" id="PRO_5003010276" description="Cytochrome c7-like domain-containing protein" evidence="2">
    <location>
        <begin position="26"/>
        <end position="368"/>
    </location>
</feature>
<dbReference type="Gene3D" id="3.90.10.10">
    <property type="entry name" value="Cytochrome C3"/>
    <property type="match status" value="2"/>
</dbReference>
<evidence type="ECO:0000259" key="3">
    <source>
        <dbReference type="Pfam" id="PF14522"/>
    </source>
</evidence>
<name>D0LMR4_HALO1</name>
<feature type="region of interest" description="Disordered" evidence="1">
    <location>
        <begin position="277"/>
        <end position="299"/>
    </location>
</feature>
<gene>
    <name evidence="4" type="ordered locus">Hoch_6280</name>
</gene>
<dbReference type="Proteomes" id="UP000001880">
    <property type="component" value="Chromosome"/>
</dbReference>
<dbReference type="EMBL" id="CP001804">
    <property type="protein sequence ID" value="ACY18751.1"/>
    <property type="molecule type" value="Genomic_DNA"/>
</dbReference>
<dbReference type="KEGG" id="hoh:Hoch_6280"/>
<sequence>MIAAVRARTLVGFAAAALATAVALAACSGLLGLRPEDQPRPFPHRAHVLAGVTCLACHAGVDSAGDSGPLHLPDDATCAPCHRTPHPDEARASACLRCHGAPFAAIDTIQARRHLRFSHEQHAGPARGNCMRCHLRVAEGDAHLRPAMATCFRCHDQAREQRTCDTCHVDLVEEGTLPASHLVHEGDWLREHGVRAASAGDLCASCHRERFCAACHGAAVPALPTRAHLDDPWQTGAHRAGFRSRHALEARSAPGTCQACHSPNTCAACHRRREVSASSSEIRTSPHPPNWVGLSGGEHGRAARRDPAACASCHGGAGEMLCVGCHRVGGVGGNPHAPGWSSRQALTDLPCRLCHPSGLGGLGGLGGR</sequence>
<dbReference type="InterPro" id="IPR036280">
    <property type="entry name" value="Multihaem_cyt_sf"/>
</dbReference>
<dbReference type="STRING" id="502025.Hoch_6280"/>
<evidence type="ECO:0000256" key="1">
    <source>
        <dbReference type="SAM" id="MobiDB-lite"/>
    </source>
</evidence>
<feature type="signal peptide" evidence="2">
    <location>
        <begin position="1"/>
        <end position="25"/>
    </location>
</feature>
<dbReference type="OrthoDB" id="9788951at2"/>
<dbReference type="eggNOG" id="COG3005">
    <property type="taxonomic scope" value="Bacteria"/>
</dbReference>
<dbReference type="AlphaFoldDB" id="D0LMR4"/>
<proteinExistence type="predicted"/>
<feature type="domain" description="Cytochrome c7-like" evidence="3">
    <location>
        <begin position="42"/>
        <end position="99"/>
    </location>
</feature>
<organism evidence="4 5">
    <name type="scientific">Haliangium ochraceum (strain DSM 14365 / JCM 11303 / SMP-2)</name>
    <dbReference type="NCBI Taxonomy" id="502025"/>
    <lineage>
        <taxon>Bacteria</taxon>
        <taxon>Pseudomonadati</taxon>
        <taxon>Myxococcota</taxon>
        <taxon>Polyangia</taxon>
        <taxon>Haliangiales</taxon>
        <taxon>Kofleriaceae</taxon>
        <taxon>Haliangium</taxon>
    </lineage>
</organism>
<keyword evidence="5" id="KW-1185">Reference proteome</keyword>
<evidence type="ECO:0000256" key="2">
    <source>
        <dbReference type="SAM" id="SignalP"/>
    </source>
</evidence>
<evidence type="ECO:0000313" key="5">
    <source>
        <dbReference type="Proteomes" id="UP000001880"/>
    </source>
</evidence>
<dbReference type="InterPro" id="IPR029467">
    <property type="entry name" value="Cyt_c7-like"/>
</dbReference>
<keyword evidence="2" id="KW-0732">Signal</keyword>
<evidence type="ECO:0000313" key="4">
    <source>
        <dbReference type="EMBL" id="ACY18751.1"/>
    </source>
</evidence>